<proteinExistence type="predicted"/>
<dbReference type="EMBL" id="QQNH01000085">
    <property type="protein sequence ID" value="RDE07552.1"/>
    <property type="molecule type" value="Genomic_DNA"/>
</dbReference>
<gene>
    <name evidence="2" type="ORF">DVH29_16150</name>
</gene>
<dbReference type="RefSeq" id="WP_158541715.1">
    <property type="nucleotide sequence ID" value="NZ_QQNH01000085.1"/>
</dbReference>
<evidence type="ECO:0000313" key="2">
    <source>
        <dbReference type="EMBL" id="RDE07552.1"/>
    </source>
</evidence>
<feature type="transmembrane region" description="Helical" evidence="1">
    <location>
        <begin position="102"/>
        <end position="130"/>
    </location>
</feature>
<dbReference type="AlphaFoldDB" id="A0A369W2Q4"/>
<keyword evidence="3" id="KW-1185">Reference proteome</keyword>
<feature type="transmembrane region" description="Helical" evidence="1">
    <location>
        <begin position="51"/>
        <end position="74"/>
    </location>
</feature>
<comment type="caution">
    <text evidence="2">The sequence shown here is derived from an EMBL/GenBank/DDBJ whole genome shotgun (WGS) entry which is preliminary data.</text>
</comment>
<feature type="non-terminal residue" evidence="2">
    <location>
        <position position="1"/>
    </location>
</feature>
<keyword evidence="1" id="KW-0472">Membrane</keyword>
<name>A0A369W2Q4_9HYPH</name>
<organism evidence="2 3">
    <name type="scientific">Pelagibacterium lacus</name>
    <dbReference type="NCBI Taxonomy" id="2282655"/>
    <lineage>
        <taxon>Bacteria</taxon>
        <taxon>Pseudomonadati</taxon>
        <taxon>Pseudomonadota</taxon>
        <taxon>Alphaproteobacteria</taxon>
        <taxon>Hyphomicrobiales</taxon>
        <taxon>Devosiaceae</taxon>
        <taxon>Pelagibacterium</taxon>
    </lineage>
</organism>
<protein>
    <recommendedName>
        <fullName evidence="4">DUF1211 domain-containing protein</fullName>
    </recommendedName>
</protein>
<keyword evidence="1" id="KW-1133">Transmembrane helix</keyword>
<sequence>LGIFWVGQQTQLNHFERADRNLAWIHLAFLAVVSLMPFSTSLLAEFITFRLALVVYWLNIVLLGATLFASWTYARAAGLVRADVPTEVASAMRRRIVIAQTLYAVGAALCVFGTTWSIAFIVLLQLNYAIAPNIPWLRRL</sequence>
<feature type="transmembrane region" description="Helical" evidence="1">
    <location>
        <begin position="23"/>
        <end position="44"/>
    </location>
</feature>
<reference evidence="3" key="1">
    <citation type="submission" date="2018-07" db="EMBL/GenBank/DDBJ databases">
        <authorList>
            <person name="Liu B.-T."/>
            <person name="Du Z."/>
        </authorList>
    </citation>
    <scope>NUCLEOTIDE SEQUENCE [LARGE SCALE GENOMIC DNA]</scope>
    <source>
        <strain evidence="3">XYN52</strain>
    </source>
</reference>
<dbReference type="Proteomes" id="UP000253759">
    <property type="component" value="Unassembled WGS sequence"/>
</dbReference>
<dbReference type="OrthoDB" id="7626281at2"/>
<keyword evidence="1" id="KW-0812">Transmembrane</keyword>
<evidence type="ECO:0000313" key="3">
    <source>
        <dbReference type="Proteomes" id="UP000253759"/>
    </source>
</evidence>
<evidence type="ECO:0000256" key="1">
    <source>
        <dbReference type="SAM" id="Phobius"/>
    </source>
</evidence>
<evidence type="ECO:0008006" key="4">
    <source>
        <dbReference type="Google" id="ProtNLM"/>
    </source>
</evidence>
<accession>A0A369W2Q4</accession>